<evidence type="ECO:0000256" key="1">
    <source>
        <dbReference type="SAM" id="Phobius"/>
    </source>
</evidence>
<evidence type="ECO:0000313" key="2">
    <source>
        <dbReference type="EMBL" id="WTP69388.1"/>
    </source>
</evidence>
<dbReference type="EMBL" id="CP108135">
    <property type="protein sequence ID" value="WTP69388.1"/>
    <property type="molecule type" value="Genomic_DNA"/>
</dbReference>
<name>A0ABZ1KAA9_9ACTN</name>
<gene>
    <name evidence="2" type="ORF">OG560_29780</name>
</gene>
<evidence type="ECO:0000313" key="3">
    <source>
        <dbReference type="Proteomes" id="UP001622496"/>
    </source>
</evidence>
<keyword evidence="1" id="KW-0812">Transmembrane</keyword>
<organism evidence="2 3">
    <name type="scientific">[Kitasatospora] papulosa</name>
    <dbReference type="NCBI Taxonomy" id="1464011"/>
    <lineage>
        <taxon>Bacteria</taxon>
        <taxon>Bacillati</taxon>
        <taxon>Actinomycetota</taxon>
        <taxon>Actinomycetes</taxon>
        <taxon>Kitasatosporales</taxon>
        <taxon>Streptomycetaceae</taxon>
        <taxon>Streptomyces</taxon>
    </lineage>
</organism>
<accession>A0ABZ1KAA9</accession>
<proteinExistence type="predicted"/>
<sequence length="124" mass="12952">MKIFGREPVVILGAIAVFLKLLAGYGIEVSETQQTLINTFLACAVAVASAIVLKNGAVYAALLQLSSAALALFVGFGLDMSTEQQAGWMAFVSAVLAVIERREVTAPVPSTALEQRTPVKTAGV</sequence>
<dbReference type="RefSeq" id="WP_406188996.1">
    <property type="nucleotide sequence ID" value="NZ_CP108135.1"/>
</dbReference>
<evidence type="ECO:0008006" key="4">
    <source>
        <dbReference type="Google" id="ProtNLM"/>
    </source>
</evidence>
<feature type="transmembrane region" description="Helical" evidence="1">
    <location>
        <begin position="6"/>
        <end position="23"/>
    </location>
</feature>
<dbReference type="Proteomes" id="UP001622496">
    <property type="component" value="Chromosome"/>
</dbReference>
<feature type="transmembrane region" description="Helical" evidence="1">
    <location>
        <begin position="35"/>
        <end position="53"/>
    </location>
</feature>
<keyword evidence="1" id="KW-1133">Transmembrane helix</keyword>
<keyword evidence="1" id="KW-0472">Membrane</keyword>
<reference evidence="2 3" key="1">
    <citation type="submission" date="2022-10" db="EMBL/GenBank/DDBJ databases">
        <title>The complete genomes of actinobacterial strains from the NBC collection.</title>
        <authorList>
            <person name="Joergensen T.S."/>
            <person name="Alvarez Arevalo M."/>
            <person name="Sterndorff E.B."/>
            <person name="Faurdal D."/>
            <person name="Vuksanovic O."/>
            <person name="Mourched A.-S."/>
            <person name="Charusanti P."/>
            <person name="Shaw S."/>
            <person name="Blin K."/>
            <person name="Weber T."/>
        </authorList>
    </citation>
    <scope>NUCLEOTIDE SEQUENCE [LARGE SCALE GENOMIC DNA]</scope>
    <source>
        <strain evidence="2 3">NBC_00185</strain>
    </source>
</reference>
<feature type="transmembrane region" description="Helical" evidence="1">
    <location>
        <begin position="59"/>
        <end position="78"/>
    </location>
</feature>
<protein>
    <recommendedName>
        <fullName evidence="4">Holin</fullName>
    </recommendedName>
</protein>
<keyword evidence="3" id="KW-1185">Reference proteome</keyword>